<dbReference type="Pfam" id="PF02518">
    <property type="entry name" value="HATPase_c"/>
    <property type="match status" value="1"/>
</dbReference>
<dbReference type="InterPro" id="IPR005467">
    <property type="entry name" value="His_kinase_dom"/>
</dbReference>
<dbReference type="Pfam" id="PF01590">
    <property type="entry name" value="GAF"/>
    <property type="match status" value="1"/>
</dbReference>
<gene>
    <name evidence="8" type="ORF">SCD90_02480</name>
</gene>
<dbReference type="PANTHER" id="PTHR43711">
    <property type="entry name" value="TWO-COMPONENT HISTIDINE KINASE"/>
    <property type="match status" value="1"/>
</dbReference>
<dbReference type="Pfam" id="PF00512">
    <property type="entry name" value="HisKA"/>
    <property type="match status" value="1"/>
</dbReference>
<dbReference type="InterPro" id="IPR036097">
    <property type="entry name" value="HisK_dim/P_sf"/>
</dbReference>
<dbReference type="InterPro" id="IPR003594">
    <property type="entry name" value="HATPase_dom"/>
</dbReference>
<dbReference type="InterPro" id="IPR036890">
    <property type="entry name" value="HATPase_C_sf"/>
</dbReference>
<evidence type="ECO:0000256" key="6">
    <source>
        <dbReference type="ARBA" id="ARBA00023012"/>
    </source>
</evidence>
<dbReference type="InterPro" id="IPR029016">
    <property type="entry name" value="GAF-like_dom_sf"/>
</dbReference>
<reference evidence="8 9" key="1">
    <citation type="submission" date="2023-11" db="EMBL/GenBank/DDBJ databases">
        <authorList>
            <person name="Bao R."/>
        </authorList>
    </citation>
    <scope>NUCLEOTIDE SEQUENCE [LARGE SCALE GENOMIC DNA]</scope>
    <source>
        <strain evidence="8 9">PJ23</strain>
    </source>
</reference>
<evidence type="ECO:0000313" key="8">
    <source>
        <dbReference type="EMBL" id="MDX6804921.1"/>
    </source>
</evidence>
<dbReference type="InterPro" id="IPR003018">
    <property type="entry name" value="GAF"/>
</dbReference>
<comment type="catalytic activity">
    <reaction evidence="1">
        <text>ATP + protein L-histidine = ADP + protein N-phospho-L-histidine.</text>
        <dbReference type="EC" id="2.7.13.3"/>
    </reaction>
</comment>
<keyword evidence="6" id="KW-0902">Two-component regulatory system</keyword>
<dbReference type="CDD" id="cd00075">
    <property type="entry name" value="HATPase"/>
    <property type="match status" value="1"/>
</dbReference>
<dbReference type="SUPFAM" id="SSF55781">
    <property type="entry name" value="GAF domain-like"/>
    <property type="match status" value="1"/>
</dbReference>
<keyword evidence="9" id="KW-1185">Reference proteome</keyword>
<evidence type="ECO:0000259" key="7">
    <source>
        <dbReference type="PROSITE" id="PS50109"/>
    </source>
</evidence>
<sequence length="419" mass="45653">MQPDIAQDLDVVRNIAAIPAILEIVCNTTGMGFAAVARVTREQWVACDVLDRISFGLKPGDELELATTICNEIRDHRTVVVIDNVAEDPDYCSHPTPALYGFQSYISVPVTLTDGSFFGTLCAIDPRPTDLKSGNAVGTFKLFSELIAMHVDAGFKLLKAEHDLEDERVRRATTESNLLDANATAELREQFIAVLGHDLRNPLAGFSSGINLLRRKPQDERSDRILRMMAASAARMGGLIDNLLDFARGRLGGGIALARERKLLEPTLTDVLDELRLTWPDRTIEAELALDHPVDGDHARLAQLFSNLLGNAITHGAEDKPIRVRAVQGSDGLHLSVSNGGQPIPAEVLDHLFKPFHRGPKHASMQGLGLGLFIASEIARAHGGSLDVSSDERETSFTLKLPSDLAIEASERPARTEQN</sequence>
<dbReference type="InterPro" id="IPR003661">
    <property type="entry name" value="HisK_dim/P_dom"/>
</dbReference>
<dbReference type="GO" id="GO:0005524">
    <property type="term" value="F:ATP binding"/>
    <property type="evidence" value="ECO:0007669"/>
    <property type="project" value="UniProtKB-KW"/>
</dbReference>
<dbReference type="Proteomes" id="UP001274321">
    <property type="component" value="Unassembled WGS sequence"/>
</dbReference>
<evidence type="ECO:0000313" key="9">
    <source>
        <dbReference type="Proteomes" id="UP001274321"/>
    </source>
</evidence>
<protein>
    <recommendedName>
        <fullName evidence="2">histidine kinase</fullName>
        <ecNumber evidence="2">2.7.13.3</ecNumber>
    </recommendedName>
</protein>
<proteinExistence type="predicted"/>
<dbReference type="PANTHER" id="PTHR43711:SF1">
    <property type="entry name" value="HISTIDINE KINASE 1"/>
    <property type="match status" value="1"/>
</dbReference>
<evidence type="ECO:0000256" key="2">
    <source>
        <dbReference type="ARBA" id="ARBA00012438"/>
    </source>
</evidence>
<comment type="caution">
    <text evidence="8">The sequence shown here is derived from an EMBL/GenBank/DDBJ whole genome shotgun (WGS) entry which is preliminary data.</text>
</comment>
<keyword evidence="5" id="KW-0418">Kinase</keyword>
<name>A0ABU4RJB2_9HYPH</name>
<dbReference type="SMART" id="SM00387">
    <property type="entry name" value="HATPase_c"/>
    <property type="match status" value="1"/>
</dbReference>
<dbReference type="SMART" id="SM00065">
    <property type="entry name" value="GAF"/>
    <property type="match status" value="1"/>
</dbReference>
<keyword evidence="3" id="KW-0597">Phosphoprotein</keyword>
<dbReference type="Gene3D" id="3.30.450.40">
    <property type="match status" value="1"/>
</dbReference>
<keyword evidence="4" id="KW-0808">Transferase</keyword>
<feature type="domain" description="Histidine kinase" evidence="7">
    <location>
        <begin position="194"/>
        <end position="405"/>
    </location>
</feature>
<dbReference type="EC" id="2.7.13.3" evidence="2"/>
<evidence type="ECO:0000256" key="4">
    <source>
        <dbReference type="ARBA" id="ARBA00022679"/>
    </source>
</evidence>
<dbReference type="EMBL" id="JAXAFJ010000001">
    <property type="protein sequence ID" value="MDX6804921.1"/>
    <property type="molecule type" value="Genomic_DNA"/>
</dbReference>
<dbReference type="SUPFAM" id="SSF55874">
    <property type="entry name" value="ATPase domain of HSP90 chaperone/DNA topoisomerase II/histidine kinase"/>
    <property type="match status" value="1"/>
</dbReference>
<dbReference type="InterPro" id="IPR050736">
    <property type="entry name" value="Sensor_HK_Regulatory"/>
</dbReference>
<keyword evidence="8" id="KW-0067">ATP-binding</keyword>
<evidence type="ECO:0000256" key="5">
    <source>
        <dbReference type="ARBA" id="ARBA00022777"/>
    </source>
</evidence>
<dbReference type="SMART" id="SM00388">
    <property type="entry name" value="HisKA"/>
    <property type="match status" value="1"/>
</dbReference>
<dbReference type="InterPro" id="IPR004358">
    <property type="entry name" value="Sig_transdc_His_kin-like_C"/>
</dbReference>
<dbReference type="PROSITE" id="PS50109">
    <property type="entry name" value="HIS_KIN"/>
    <property type="match status" value="1"/>
</dbReference>
<dbReference type="Gene3D" id="1.10.287.130">
    <property type="match status" value="1"/>
</dbReference>
<accession>A0ABU4RJB2</accession>
<organism evidence="8 9">
    <name type="scientific">Terrihabitans rhizophilus</name>
    <dbReference type="NCBI Taxonomy" id="3092662"/>
    <lineage>
        <taxon>Bacteria</taxon>
        <taxon>Pseudomonadati</taxon>
        <taxon>Pseudomonadota</taxon>
        <taxon>Alphaproteobacteria</taxon>
        <taxon>Hyphomicrobiales</taxon>
        <taxon>Terrihabitans</taxon>
    </lineage>
</organism>
<evidence type="ECO:0000256" key="1">
    <source>
        <dbReference type="ARBA" id="ARBA00000085"/>
    </source>
</evidence>
<dbReference type="PRINTS" id="PR00344">
    <property type="entry name" value="BCTRLSENSOR"/>
</dbReference>
<evidence type="ECO:0000256" key="3">
    <source>
        <dbReference type="ARBA" id="ARBA00022553"/>
    </source>
</evidence>
<keyword evidence="8" id="KW-0547">Nucleotide-binding</keyword>
<dbReference type="SUPFAM" id="SSF47384">
    <property type="entry name" value="Homodimeric domain of signal transducing histidine kinase"/>
    <property type="match status" value="1"/>
</dbReference>
<dbReference type="Gene3D" id="3.30.565.10">
    <property type="entry name" value="Histidine kinase-like ATPase, C-terminal domain"/>
    <property type="match status" value="1"/>
</dbReference>
<dbReference type="RefSeq" id="WP_319843029.1">
    <property type="nucleotide sequence ID" value="NZ_JAXAFJ010000001.1"/>
</dbReference>
<dbReference type="CDD" id="cd00082">
    <property type="entry name" value="HisKA"/>
    <property type="match status" value="1"/>
</dbReference>